<evidence type="ECO:0000313" key="3">
    <source>
        <dbReference type="Proteomes" id="UP000319731"/>
    </source>
</evidence>
<evidence type="ECO:0000256" key="1">
    <source>
        <dbReference type="ARBA" id="ARBA00008383"/>
    </source>
</evidence>
<dbReference type="InterPro" id="IPR003673">
    <property type="entry name" value="CoA-Trfase_fam_III"/>
</dbReference>
<evidence type="ECO:0000313" key="2">
    <source>
        <dbReference type="EMBL" id="TPX35248.1"/>
    </source>
</evidence>
<dbReference type="SUPFAM" id="SSF89796">
    <property type="entry name" value="CoA-transferase family III (CaiB/BaiF)"/>
    <property type="match status" value="2"/>
</dbReference>
<dbReference type="RefSeq" id="XP_031025775.1">
    <property type="nucleotide sequence ID" value="XM_031168180.1"/>
</dbReference>
<keyword evidence="3" id="KW-1185">Reference proteome</keyword>
<comment type="similarity">
    <text evidence="1">Belongs to the CoA-transferase III family.</text>
</comment>
<dbReference type="Gene3D" id="3.40.50.10540">
    <property type="entry name" value="Crotonobetainyl-coa:carnitine coa-transferase, domain 1"/>
    <property type="match status" value="2"/>
</dbReference>
<dbReference type="PANTHER" id="PTHR48229:SF1">
    <property type="entry name" value="ALPHA METHYLACYL-COA RACEMASE-RELATED"/>
    <property type="match status" value="1"/>
</dbReference>
<comment type="caution">
    <text evidence="2">The sequence shown here is derived from an EMBL/GenBank/DDBJ whole genome shotgun (WGS) entry which is preliminary data.</text>
</comment>
<dbReference type="AlphaFoldDB" id="A0A507C7D9"/>
<dbReference type="InterPro" id="IPR052985">
    <property type="entry name" value="CoA-trans_III_biosynth/detox"/>
</dbReference>
<dbReference type="InterPro" id="IPR023606">
    <property type="entry name" value="CoA-Trfase_III_dom_1_sf"/>
</dbReference>
<dbReference type="PANTHER" id="PTHR48229">
    <property type="entry name" value="CAIB/BAIF FAMILY ENZYME (AFU_ORTHOLOGUE AFUA_1G05360)-RELATED"/>
    <property type="match status" value="1"/>
</dbReference>
<dbReference type="Proteomes" id="UP000319731">
    <property type="component" value="Unassembled WGS sequence"/>
</dbReference>
<sequence length="613" mass="68512">MVSLHDESRYIALDILKKLGYNHRDVNDLVSAVEISGTDDKPFLPTPFKVTEYITGLNIAISVIANLISRDRLGFTQDVSINTDQATLTCGNHFINGCDGYGMAGLIARNRATLNLDPVMKLKSRWANQWSSSFKCKDGYIMTSPRLTDTPEIALQALGFSADKVKQLCEWAISDDEEEQINYLDAVERQFETWNVYELEQHLFKSNVGAAVGFRSLEELLQSSHGQLASKWPPIRVTKAENEKWAPQPFSPLKRSKDGLLAGIKILELSRFVFGPVSGGLATAMGANVIRATSAALDETYFGWSSNQGKRCVFIDLKSQKDILRKLVEEADVIIENNSPGVMERSGLSLDDVLDMVKNRKKGIIYVRGNSAGHEGAYMNIPGYDQIIQPLCGLAVAHGKHHRYEGPVDPNKPSLIPFQILDVSGGHLLFLGMLHALRLRAANGGSYLVQSSLLQAGLLLQSYGTHPAELVEEAWNKYQPEKIRAVFSDPHGAGTYSYTIRFQEQLFRAHKPSWNPAHFYRIKDSHFTSHDHPNGGAELMLIKPALKFSHSPFFYKVAPRPFGFDSVMEFLDLDDVEDLVQVPNDDEIDTFTVDRRKIDGGRRRVQETLSVKL</sequence>
<gene>
    <name evidence="2" type="ORF">SmJEL517_g02252</name>
</gene>
<protein>
    <recommendedName>
        <fullName evidence="4">Formyl-CoA transferase</fullName>
    </recommendedName>
</protein>
<dbReference type="GeneID" id="42003477"/>
<proteinExistence type="inferred from homology"/>
<dbReference type="Pfam" id="PF02515">
    <property type="entry name" value="CoA_transf_3"/>
    <property type="match status" value="2"/>
</dbReference>
<dbReference type="OrthoDB" id="2308815at2759"/>
<accession>A0A507C7D9</accession>
<dbReference type="EMBL" id="QEAO01000009">
    <property type="protein sequence ID" value="TPX35248.1"/>
    <property type="molecule type" value="Genomic_DNA"/>
</dbReference>
<reference evidence="2 3" key="1">
    <citation type="journal article" date="2019" name="Sci. Rep.">
        <title>Comparative genomics of chytrid fungi reveal insights into the obligate biotrophic and pathogenic lifestyle of Synchytrium endobioticum.</title>
        <authorList>
            <person name="van de Vossenberg B.T.L.H."/>
            <person name="Warris S."/>
            <person name="Nguyen H.D.T."/>
            <person name="van Gent-Pelzer M.P.E."/>
            <person name="Joly D.L."/>
            <person name="van de Geest H.C."/>
            <person name="Bonants P.J.M."/>
            <person name="Smith D.S."/>
            <person name="Levesque C.A."/>
            <person name="van der Lee T.A.J."/>
        </authorList>
    </citation>
    <scope>NUCLEOTIDE SEQUENCE [LARGE SCALE GENOMIC DNA]</scope>
    <source>
        <strain evidence="2 3">JEL517</strain>
    </source>
</reference>
<organism evidence="2 3">
    <name type="scientific">Synchytrium microbalum</name>
    <dbReference type="NCBI Taxonomy" id="1806994"/>
    <lineage>
        <taxon>Eukaryota</taxon>
        <taxon>Fungi</taxon>
        <taxon>Fungi incertae sedis</taxon>
        <taxon>Chytridiomycota</taxon>
        <taxon>Chytridiomycota incertae sedis</taxon>
        <taxon>Chytridiomycetes</taxon>
        <taxon>Synchytriales</taxon>
        <taxon>Synchytriaceae</taxon>
        <taxon>Synchytrium</taxon>
    </lineage>
</organism>
<dbReference type="GO" id="GO:0003824">
    <property type="term" value="F:catalytic activity"/>
    <property type="evidence" value="ECO:0007669"/>
    <property type="project" value="InterPro"/>
</dbReference>
<dbReference type="STRING" id="1806994.A0A507C7D9"/>
<evidence type="ECO:0008006" key="4">
    <source>
        <dbReference type="Google" id="ProtNLM"/>
    </source>
</evidence>
<name>A0A507C7D9_9FUNG</name>